<feature type="compositionally biased region" description="Polar residues" evidence="1">
    <location>
        <begin position="65"/>
        <end position="81"/>
    </location>
</feature>
<feature type="region of interest" description="Disordered" evidence="1">
    <location>
        <begin position="13"/>
        <end position="40"/>
    </location>
</feature>
<evidence type="ECO:0000313" key="3">
    <source>
        <dbReference type="Proteomes" id="UP001066276"/>
    </source>
</evidence>
<proteinExistence type="predicted"/>
<reference evidence="2" key="1">
    <citation type="journal article" date="2022" name="bioRxiv">
        <title>Sequencing and chromosome-scale assembly of the giantPleurodeles waltlgenome.</title>
        <authorList>
            <person name="Brown T."/>
            <person name="Elewa A."/>
            <person name="Iarovenko S."/>
            <person name="Subramanian E."/>
            <person name="Araus A.J."/>
            <person name="Petzold A."/>
            <person name="Susuki M."/>
            <person name="Suzuki K.-i.T."/>
            <person name="Hayashi T."/>
            <person name="Toyoda A."/>
            <person name="Oliveira C."/>
            <person name="Osipova E."/>
            <person name="Leigh N.D."/>
            <person name="Simon A."/>
            <person name="Yun M.H."/>
        </authorList>
    </citation>
    <scope>NUCLEOTIDE SEQUENCE</scope>
    <source>
        <strain evidence="2">20211129_DDA</strain>
        <tissue evidence="2">Liver</tissue>
    </source>
</reference>
<name>A0AAV7SK35_PLEWA</name>
<organism evidence="2 3">
    <name type="scientific">Pleurodeles waltl</name>
    <name type="common">Iberian ribbed newt</name>
    <dbReference type="NCBI Taxonomy" id="8319"/>
    <lineage>
        <taxon>Eukaryota</taxon>
        <taxon>Metazoa</taxon>
        <taxon>Chordata</taxon>
        <taxon>Craniata</taxon>
        <taxon>Vertebrata</taxon>
        <taxon>Euteleostomi</taxon>
        <taxon>Amphibia</taxon>
        <taxon>Batrachia</taxon>
        <taxon>Caudata</taxon>
        <taxon>Salamandroidea</taxon>
        <taxon>Salamandridae</taxon>
        <taxon>Pleurodelinae</taxon>
        <taxon>Pleurodeles</taxon>
    </lineage>
</organism>
<dbReference type="Proteomes" id="UP001066276">
    <property type="component" value="Chromosome 4_2"/>
</dbReference>
<accession>A0AAV7SK35</accession>
<evidence type="ECO:0000256" key="1">
    <source>
        <dbReference type="SAM" id="MobiDB-lite"/>
    </source>
</evidence>
<dbReference type="EMBL" id="JANPWB010000008">
    <property type="protein sequence ID" value="KAJ1164415.1"/>
    <property type="molecule type" value="Genomic_DNA"/>
</dbReference>
<keyword evidence="3" id="KW-1185">Reference proteome</keyword>
<dbReference type="AlphaFoldDB" id="A0AAV7SK35"/>
<comment type="caution">
    <text evidence="2">The sequence shown here is derived from an EMBL/GenBank/DDBJ whole genome shotgun (WGS) entry which is preliminary data.</text>
</comment>
<evidence type="ECO:0000313" key="2">
    <source>
        <dbReference type="EMBL" id="KAJ1164415.1"/>
    </source>
</evidence>
<protein>
    <submittedName>
        <fullName evidence="2">Uncharacterized protein</fullName>
    </submittedName>
</protein>
<sequence>MVPPHTIELAYNAETEQHGAGVDSAAHRPRPPGPKQSAAVPAAVTVENAAPRLHAANGEIGAPSFSLTAQGRSGPQRTSRS</sequence>
<gene>
    <name evidence="2" type="ORF">NDU88_004854</name>
</gene>
<feature type="region of interest" description="Disordered" evidence="1">
    <location>
        <begin position="56"/>
        <end position="81"/>
    </location>
</feature>